<dbReference type="AlphaFoldDB" id="A0A379C668"/>
<evidence type="ECO:0000256" key="15">
    <source>
        <dbReference type="ARBA" id="ARBA00070199"/>
    </source>
</evidence>
<keyword evidence="7 16" id="KW-0949">S-adenosyl-L-methionine</keyword>
<dbReference type="SMART" id="SM00876">
    <property type="entry name" value="BATS"/>
    <property type="match status" value="1"/>
</dbReference>
<proteinExistence type="inferred from homology"/>
<feature type="binding site" evidence="16 17">
    <location>
        <position position="203"/>
    </location>
    <ligand>
        <name>[2Fe-2S] cluster</name>
        <dbReference type="ChEBI" id="CHEBI:190135"/>
    </ligand>
</feature>
<keyword evidence="6 16" id="KW-0808">Transferase</keyword>
<keyword evidence="8 16" id="KW-0001">2Fe-2S</keyword>
<dbReference type="GO" id="GO:0005506">
    <property type="term" value="F:iron ion binding"/>
    <property type="evidence" value="ECO:0007669"/>
    <property type="project" value="UniProtKB-UniRule"/>
</dbReference>
<comment type="cofactor">
    <cofactor evidence="16 17">
        <name>[4Fe-4S] cluster</name>
        <dbReference type="ChEBI" id="CHEBI:49883"/>
    </cofactor>
    <text evidence="16 17">Binds 1 [4Fe-4S] cluster. The cluster is coordinated with 3 cysteines and an exchangeable S-adenosyl-L-methionine.</text>
</comment>
<keyword evidence="10 16" id="KW-0093">Biotin biosynthesis</keyword>
<evidence type="ECO:0000256" key="10">
    <source>
        <dbReference type="ARBA" id="ARBA00022756"/>
    </source>
</evidence>
<evidence type="ECO:0000256" key="11">
    <source>
        <dbReference type="ARBA" id="ARBA00023004"/>
    </source>
</evidence>
<comment type="catalytic activity">
    <reaction evidence="13 16">
        <text>(4R,5S)-dethiobiotin + (sulfur carrier)-SH + 2 reduced [2Fe-2S]-[ferredoxin] + 2 S-adenosyl-L-methionine = (sulfur carrier)-H + biotin + 2 5'-deoxyadenosine + 2 L-methionine + 2 oxidized [2Fe-2S]-[ferredoxin]</text>
        <dbReference type="Rhea" id="RHEA:22060"/>
        <dbReference type="Rhea" id="RHEA-COMP:10000"/>
        <dbReference type="Rhea" id="RHEA-COMP:10001"/>
        <dbReference type="Rhea" id="RHEA-COMP:14737"/>
        <dbReference type="Rhea" id="RHEA-COMP:14739"/>
        <dbReference type="ChEBI" id="CHEBI:17319"/>
        <dbReference type="ChEBI" id="CHEBI:29917"/>
        <dbReference type="ChEBI" id="CHEBI:33737"/>
        <dbReference type="ChEBI" id="CHEBI:33738"/>
        <dbReference type="ChEBI" id="CHEBI:57586"/>
        <dbReference type="ChEBI" id="CHEBI:57844"/>
        <dbReference type="ChEBI" id="CHEBI:59789"/>
        <dbReference type="ChEBI" id="CHEBI:64428"/>
        <dbReference type="ChEBI" id="CHEBI:149473"/>
        <dbReference type="EC" id="2.8.1.6"/>
    </reaction>
</comment>
<dbReference type="PANTHER" id="PTHR22976:SF2">
    <property type="entry name" value="BIOTIN SYNTHASE, MITOCHONDRIAL"/>
    <property type="match status" value="1"/>
</dbReference>
<dbReference type="Proteomes" id="UP000255517">
    <property type="component" value="Unassembled WGS sequence"/>
</dbReference>
<feature type="binding site" evidence="16 17">
    <location>
        <position position="111"/>
    </location>
    <ligand>
        <name>[2Fe-2S] cluster</name>
        <dbReference type="ChEBI" id="CHEBI:190135"/>
    </ligand>
</feature>
<dbReference type="SFLD" id="SFLDG01278">
    <property type="entry name" value="biotin_synthase_like"/>
    <property type="match status" value="1"/>
</dbReference>
<feature type="domain" description="Radical SAM core" evidence="18">
    <location>
        <begin position="49"/>
        <end position="278"/>
    </location>
</feature>
<evidence type="ECO:0000256" key="13">
    <source>
        <dbReference type="ARBA" id="ARBA00051157"/>
    </source>
</evidence>
<feature type="binding site" evidence="16 17">
    <location>
        <position position="74"/>
    </location>
    <ligand>
        <name>[4Fe-4S] cluster</name>
        <dbReference type="ChEBI" id="CHEBI:49883"/>
        <note>4Fe-4S-S-AdoMet</note>
    </ligand>
</feature>
<comment type="subunit">
    <text evidence="3 16">Homodimer.</text>
</comment>
<dbReference type="SMART" id="SM00729">
    <property type="entry name" value="Elp3"/>
    <property type="match status" value="1"/>
</dbReference>
<dbReference type="UniPathway" id="UPA00078">
    <property type="reaction ID" value="UER00162"/>
</dbReference>
<dbReference type="PROSITE" id="PS51918">
    <property type="entry name" value="RADICAL_SAM"/>
    <property type="match status" value="1"/>
</dbReference>
<gene>
    <name evidence="19" type="primary">bioB_1</name>
    <name evidence="16" type="synonym">bioB</name>
    <name evidence="19" type="ORF">NCTC13149_01017</name>
</gene>
<evidence type="ECO:0000256" key="16">
    <source>
        <dbReference type="HAMAP-Rule" id="MF_01694"/>
    </source>
</evidence>
<keyword evidence="9 16" id="KW-0479">Metal-binding</keyword>
<dbReference type="GO" id="GO:0051537">
    <property type="term" value="F:2 iron, 2 sulfur cluster binding"/>
    <property type="evidence" value="ECO:0007669"/>
    <property type="project" value="UniProtKB-KW"/>
</dbReference>
<comment type="function">
    <text evidence="14 16">Catalyzes the conversion of dethiobiotin (DTB) to biotin by the insertion of a sulfur atom into dethiobiotin via a radical-based mechanism.</text>
</comment>
<dbReference type="NCBIfam" id="TIGR00433">
    <property type="entry name" value="bioB"/>
    <property type="match status" value="1"/>
</dbReference>
<dbReference type="InterPro" id="IPR010722">
    <property type="entry name" value="BATS_dom"/>
</dbReference>
<dbReference type="GO" id="GO:0051539">
    <property type="term" value="F:4 iron, 4 sulfur cluster binding"/>
    <property type="evidence" value="ECO:0007669"/>
    <property type="project" value="UniProtKB-KW"/>
</dbReference>
<evidence type="ECO:0000256" key="8">
    <source>
        <dbReference type="ARBA" id="ARBA00022714"/>
    </source>
</evidence>
<dbReference type="CDD" id="cd01335">
    <property type="entry name" value="Radical_SAM"/>
    <property type="match status" value="1"/>
</dbReference>
<feature type="binding site" evidence="16 17">
    <location>
        <position position="67"/>
    </location>
    <ligand>
        <name>[4Fe-4S] cluster</name>
        <dbReference type="ChEBI" id="CHEBI:49883"/>
        <note>4Fe-4S-S-AdoMet</note>
    </ligand>
</feature>
<comment type="cofactor">
    <cofactor evidence="17">
        <name>[2Fe-2S] cluster</name>
        <dbReference type="ChEBI" id="CHEBI:190135"/>
    </cofactor>
    <text evidence="17">Binds 1 [2Fe-2S] cluster. The cluster is coordinated with 3 cysteines and 1 arginine.</text>
</comment>
<accession>A0A379C668</accession>
<dbReference type="SFLD" id="SFLDS00029">
    <property type="entry name" value="Radical_SAM"/>
    <property type="match status" value="1"/>
</dbReference>
<dbReference type="InterPro" id="IPR007197">
    <property type="entry name" value="rSAM"/>
</dbReference>
<evidence type="ECO:0000256" key="9">
    <source>
        <dbReference type="ARBA" id="ARBA00022723"/>
    </source>
</evidence>
<dbReference type="InterPro" id="IPR002684">
    <property type="entry name" value="Biotin_synth/BioAB"/>
</dbReference>
<dbReference type="HAMAP" id="MF_01694">
    <property type="entry name" value="BioB"/>
    <property type="match status" value="1"/>
</dbReference>
<comment type="cofactor">
    <cofactor evidence="16">
        <name>[2Fe-2S] cluster</name>
        <dbReference type="ChEBI" id="CHEBI:190135"/>
    </cofactor>
    <text evidence="16">Binds 1 [2Fe-2S] cluster. The cluster is coordinated with 3 cysteines and 1 arginine.</text>
</comment>
<dbReference type="Pfam" id="PF06968">
    <property type="entry name" value="BATS"/>
    <property type="match status" value="1"/>
</dbReference>
<evidence type="ECO:0000256" key="14">
    <source>
        <dbReference type="ARBA" id="ARBA00057568"/>
    </source>
</evidence>
<evidence type="ECO:0000256" key="1">
    <source>
        <dbReference type="ARBA" id="ARBA00004942"/>
    </source>
</evidence>
<name>A0A379C668_9FIRM</name>
<dbReference type="InterPro" id="IPR006638">
    <property type="entry name" value="Elp3/MiaA/NifB-like_rSAM"/>
</dbReference>
<evidence type="ECO:0000256" key="5">
    <source>
        <dbReference type="ARBA" id="ARBA00022485"/>
    </source>
</evidence>
<dbReference type="STRING" id="1122949.GCA_000378725_01126"/>
<dbReference type="Gene3D" id="3.20.20.70">
    <property type="entry name" value="Aldolase class I"/>
    <property type="match status" value="1"/>
</dbReference>
<evidence type="ECO:0000256" key="6">
    <source>
        <dbReference type="ARBA" id="ARBA00022679"/>
    </source>
</evidence>
<comment type="similarity">
    <text evidence="2 16">Belongs to the radical SAM superfamily. Biotin synthase family.</text>
</comment>
<dbReference type="InterPro" id="IPR024177">
    <property type="entry name" value="Biotin_synthase"/>
</dbReference>
<sequence length="327" mass="36474">MQVLEKITVEDLKNKVLDGYEISREDARFLYNADYKELTQASKEIREKFCGDSFDMCTIINAKSGRCPENCKFCAQSAFYNTDVKTYSLLSKDIIVNDAIDKYNQGVPRYSLVSSGKNLSSEDIDNVCEIVEEIHRQVPVEVCISGGLINEEGFEKLKKAGVTRIHNNLETSRKFFPSICTTHLYDQKIKAIKAAKKANMEICSGGIIGLGESREDRLDMIYQLKELEVNSIPVNVLNPIPHTPLENNEILSEEEINRTIAVFRFVIPDATLRLAGGRANMAGLGKSAFEAGANAAITGDMLTTHGVTINDDKKMIESLNYKVRLIS</sequence>
<feature type="binding site" evidence="16 17">
    <location>
        <position position="71"/>
    </location>
    <ligand>
        <name>[4Fe-4S] cluster</name>
        <dbReference type="ChEBI" id="CHEBI:49883"/>
        <note>4Fe-4S-S-AdoMet</note>
    </ligand>
</feature>
<dbReference type="GO" id="GO:0009102">
    <property type="term" value="P:biotin biosynthetic process"/>
    <property type="evidence" value="ECO:0007669"/>
    <property type="project" value="UniProtKB-UniRule"/>
</dbReference>
<dbReference type="EMBL" id="UGSZ01000001">
    <property type="protein sequence ID" value="SUB57185.1"/>
    <property type="molecule type" value="Genomic_DNA"/>
</dbReference>
<reference evidence="19 20" key="1">
    <citation type="submission" date="2018-06" db="EMBL/GenBank/DDBJ databases">
        <authorList>
            <consortium name="Pathogen Informatics"/>
            <person name="Doyle S."/>
        </authorList>
    </citation>
    <scope>NUCLEOTIDE SEQUENCE [LARGE SCALE GENOMIC DNA]</scope>
    <source>
        <strain evidence="19 20">NCTC13149</strain>
    </source>
</reference>
<dbReference type="InterPro" id="IPR058240">
    <property type="entry name" value="rSAM_sf"/>
</dbReference>
<keyword evidence="5 16" id="KW-0004">4Fe-4S</keyword>
<feature type="binding site" evidence="16 17">
    <location>
        <position position="143"/>
    </location>
    <ligand>
        <name>[2Fe-2S] cluster</name>
        <dbReference type="ChEBI" id="CHEBI:190135"/>
    </ligand>
</feature>
<dbReference type="PIRSF" id="PIRSF001619">
    <property type="entry name" value="Biotin_synth"/>
    <property type="match status" value="1"/>
</dbReference>
<evidence type="ECO:0000313" key="20">
    <source>
        <dbReference type="Proteomes" id="UP000255517"/>
    </source>
</evidence>
<evidence type="ECO:0000256" key="7">
    <source>
        <dbReference type="ARBA" id="ARBA00022691"/>
    </source>
</evidence>
<evidence type="ECO:0000256" key="2">
    <source>
        <dbReference type="ARBA" id="ARBA00010765"/>
    </source>
</evidence>
<dbReference type="PANTHER" id="PTHR22976">
    <property type="entry name" value="BIOTIN SYNTHASE"/>
    <property type="match status" value="1"/>
</dbReference>
<dbReference type="EC" id="2.8.1.6" evidence="4 16"/>
<dbReference type="RefSeq" id="WP_019034872.1">
    <property type="nucleotide sequence ID" value="NZ_CAMUOS010000001.1"/>
</dbReference>
<evidence type="ECO:0000313" key="19">
    <source>
        <dbReference type="EMBL" id="SUB57185.1"/>
    </source>
</evidence>
<comment type="pathway">
    <text evidence="1 16">Cofactor biosynthesis; biotin biosynthesis; biotin from 7,8-diaminononanoate: step 2/2.</text>
</comment>
<dbReference type="OrthoDB" id="9786826at2"/>
<dbReference type="SFLD" id="SFLDG01060">
    <property type="entry name" value="BATS_domain_containing"/>
    <property type="match status" value="1"/>
</dbReference>
<evidence type="ECO:0000256" key="4">
    <source>
        <dbReference type="ARBA" id="ARBA00012236"/>
    </source>
</evidence>
<protein>
    <recommendedName>
        <fullName evidence="15 16">Biotin synthase</fullName>
        <ecNumber evidence="4 16">2.8.1.6</ecNumber>
    </recommendedName>
</protein>
<evidence type="ECO:0000259" key="18">
    <source>
        <dbReference type="PROSITE" id="PS51918"/>
    </source>
</evidence>
<keyword evidence="11 16" id="KW-0408">Iron</keyword>
<organism evidence="19 20">
    <name type="scientific">Peptoniphilus lacrimalis</name>
    <dbReference type="NCBI Taxonomy" id="33031"/>
    <lineage>
        <taxon>Bacteria</taxon>
        <taxon>Bacillati</taxon>
        <taxon>Bacillota</taxon>
        <taxon>Tissierellia</taxon>
        <taxon>Tissierellales</taxon>
        <taxon>Peptoniphilaceae</taxon>
        <taxon>Peptoniphilus</taxon>
    </lineage>
</organism>
<dbReference type="GO" id="GO:0004076">
    <property type="term" value="F:biotin synthase activity"/>
    <property type="evidence" value="ECO:0007669"/>
    <property type="project" value="UniProtKB-UniRule"/>
</dbReference>
<evidence type="ECO:0000256" key="17">
    <source>
        <dbReference type="PIRSR" id="PIRSR001619-1"/>
    </source>
</evidence>
<dbReference type="InterPro" id="IPR013785">
    <property type="entry name" value="Aldolase_TIM"/>
</dbReference>
<dbReference type="Pfam" id="PF04055">
    <property type="entry name" value="Radical_SAM"/>
    <property type="match status" value="1"/>
</dbReference>
<keyword evidence="12 16" id="KW-0411">Iron-sulfur</keyword>
<evidence type="ECO:0000256" key="12">
    <source>
        <dbReference type="ARBA" id="ARBA00023014"/>
    </source>
</evidence>
<feature type="binding site" evidence="16 17">
    <location>
        <position position="273"/>
    </location>
    <ligand>
        <name>[2Fe-2S] cluster</name>
        <dbReference type="ChEBI" id="CHEBI:190135"/>
    </ligand>
</feature>
<dbReference type="FunFam" id="3.20.20.70:FF:000026">
    <property type="entry name" value="Biotin synthase"/>
    <property type="match status" value="1"/>
</dbReference>
<evidence type="ECO:0000256" key="3">
    <source>
        <dbReference type="ARBA" id="ARBA00011738"/>
    </source>
</evidence>
<dbReference type="SUPFAM" id="SSF102114">
    <property type="entry name" value="Radical SAM enzymes"/>
    <property type="match status" value="1"/>
</dbReference>